<evidence type="ECO:0000256" key="1">
    <source>
        <dbReference type="SAM" id="MobiDB-lite"/>
    </source>
</evidence>
<dbReference type="EMBL" id="HE806317">
    <property type="protein sequence ID" value="CCH58933.1"/>
    <property type="molecule type" value="Genomic_DNA"/>
</dbReference>
<name>I2GXT1_HENB6</name>
<protein>
    <submittedName>
        <fullName evidence="2">Uncharacterized protein</fullName>
    </submittedName>
</protein>
<dbReference type="GeneID" id="14494045"/>
<dbReference type="eggNOG" id="ENOG502QR9U">
    <property type="taxonomic scope" value="Eukaryota"/>
</dbReference>
<feature type="compositionally biased region" description="Low complexity" evidence="1">
    <location>
        <begin position="1"/>
        <end position="29"/>
    </location>
</feature>
<dbReference type="InParanoid" id="I2GXT1"/>
<dbReference type="OMA" id="GLNLRWY"/>
<feature type="region of interest" description="Disordered" evidence="1">
    <location>
        <begin position="1"/>
        <end position="38"/>
    </location>
</feature>
<dbReference type="FunCoup" id="I2GXT1">
    <property type="interactions" value="17"/>
</dbReference>
<gene>
    <name evidence="2" type="primary">TBLA0B00900</name>
    <name evidence="2" type="ORF">TBLA_0B00900</name>
</gene>
<evidence type="ECO:0000313" key="2">
    <source>
        <dbReference type="EMBL" id="CCH58933.1"/>
    </source>
</evidence>
<dbReference type="KEGG" id="tbl:TBLA_0B00900"/>
<sequence length="419" mass="47641">MTSRGNNSLSSNPTTTNTTTTGLDNTSGPVTNSNGAAYTYRDDDQSTVFDPNDNLNNEPLSDTETLNTFNTFLSESDTIGDLQRVGYINHCPKFNSKRSLPFVSILLNKGFYCFSSEVSLKLYLQKKHHHHANTSAKKNVNKSNDFDFNNGLDIPLFHGVPINLVKSIFASSKNSNYMQIMKIYKYKIINFNLDTNVDSLRDNTDEVTPFITEEPTLISKNNDRQLYKFLFCVIYKQTSVDDSNRIIHHVVFNNNKSYKLVNYRDRKNSDTSLIDPTTDVELNLRWFGTTGFSSPFGSNNIKLLVLDKDMPSYINTPDINEFKRKYASTSHSMRPLGYLPVWARYSDDKATVIPRKRILRLADLDINETIPIQDNGINHVPWETQVLACMAMLLHDYESRKDKRHGNGNSSSLASSNTE</sequence>
<organism evidence="2 3">
    <name type="scientific">Henningerozyma blattae (strain ATCC 34711 / CBS 6284 / DSM 70876 / NBRC 10599 / NRRL Y-10934 / UCD 77-7)</name>
    <name type="common">Yeast</name>
    <name type="synonym">Tetrapisispora blattae</name>
    <dbReference type="NCBI Taxonomy" id="1071380"/>
    <lineage>
        <taxon>Eukaryota</taxon>
        <taxon>Fungi</taxon>
        <taxon>Dikarya</taxon>
        <taxon>Ascomycota</taxon>
        <taxon>Saccharomycotina</taxon>
        <taxon>Saccharomycetes</taxon>
        <taxon>Saccharomycetales</taxon>
        <taxon>Saccharomycetaceae</taxon>
        <taxon>Henningerozyma</taxon>
    </lineage>
</organism>
<accession>I2GXT1</accession>
<keyword evidence="3" id="KW-1185">Reference proteome</keyword>
<dbReference type="OrthoDB" id="4063705at2759"/>
<dbReference type="AlphaFoldDB" id="I2GXT1"/>
<reference evidence="2 3" key="1">
    <citation type="journal article" date="2011" name="Proc. Natl. Acad. Sci. U.S.A.">
        <title>Evolutionary erosion of yeast sex chromosomes by mating-type switching accidents.</title>
        <authorList>
            <person name="Gordon J.L."/>
            <person name="Armisen D."/>
            <person name="Proux-Wera E."/>
            <person name="Oheigeartaigh S.S."/>
            <person name="Byrne K.P."/>
            <person name="Wolfe K.H."/>
        </authorList>
    </citation>
    <scope>NUCLEOTIDE SEQUENCE [LARGE SCALE GENOMIC DNA]</scope>
    <source>
        <strain evidence="3">ATCC 34711 / CBS 6284 / DSM 70876 / NBRC 10599 / NRRL Y-10934 / UCD 77-7</strain>
    </source>
</reference>
<dbReference type="Proteomes" id="UP000002866">
    <property type="component" value="Chromosome 2"/>
</dbReference>
<dbReference type="RefSeq" id="XP_004178452.1">
    <property type="nucleotide sequence ID" value="XM_004178404.1"/>
</dbReference>
<proteinExistence type="predicted"/>
<evidence type="ECO:0000313" key="3">
    <source>
        <dbReference type="Proteomes" id="UP000002866"/>
    </source>
</evidence>
<dbReference type="HOGENOM" id="CLU_065220_0_0_1"/>